<evidence type="ECO:0000256" key="1">
    <source>
        <dbReference type="ARBA" id="ARBA00007162"/>
    </source>
</evidence>
<organism evidence="4 5">
    <name type="scientific">Cellvibrio fibrivorans</name>
    <dbReference type="NCBI Taxonomy" id="126350"/>
    <lineage>
        <taxon>Bacteria</taxon>
        <taxon>Pseudomonadati</taxon>
        <taxon>Pseudomonadota</taxon>
        <taxon>Gammaproteobacteria</taxon>
        <taxon>Cellvibrionales</taxon>
        <taxon>Cellvibrionaceae</taxon>
        <taxon>Cellvibrio</taxon>
    </lineage>
</organism>
<accession>A0ABU1UTV8</accession>
<dbReference type="InterPro" id="IPR005770">
    <property type="entry name" value="PhnD"/>
</dbReference>
<evidence type="ECO:0000256" key="2">
    <source>
        <dbReference type="ARBA" id="ARBA00022729"/>
    </source>
</evidence>
<sequence length="295" mass="32200">MKTFSSMCKPWQRLIAALVVGGSLLTSAVSHASDDVIRVTGIPDENPTELARKNQPMVDYLEKKLGKKVTYVAVTDYGAAVSALSAGKIDFAWLGGFTFVQARHLAGAEPLAMRDIDRKFKSVFIANTTSGIEKPEDFKGKTFAFGSKSSTSGHLMPRHYLLSLLAINPEKDFAGLPVYSGAHDATVKLVESGKIQGGALNIEVWDRMLAEKKFDAKKVKLVWTSPEYVDYVWAARKGLSPELVAKFKDAFLNLDPSVPEQKAVLDLQGAKVFVAANQSDFDSIEKVARDTGLLK</sequence>
<dbReference type="PANTHER" id="PTHR35841:SF1">
    <property type="entry name" value="PHOSPHONATES-BINDING PERIPLASMIC PROTEIN"/>
    <property type="match status" value="1"/>
</dbReference>
<dbReference type="NCBIfam" id="TIGR01098">
    <property type="entry name" value="3A0109s03R"/>
    <property type="match status" value="1"/>
</dbReference>
<dbReference type="PANTHER" id="PTHR35841">
    <property type="entry name" value="PHOSPHONATES-BINDING PERIPLASMIC PROTEIN"/>
    <property type="match status" value="1"/>
</dbReference>
<dbReference type="EMBL" id="JAVDVX010000001">
    <property type="protein sequence ID" value="MDR7088622.1"/>
    <property type="molecule type" value="Genomic_DNA"/>
</dbReference>
<name>A0ABU1UTV8_9GAMM</name>
<feature type="signal peptide" evidence="3">
    <location>
        <begin position="1"/>
        <end position="32"/>
    </location>
</feature>
<dbReference type="SUPFAM" id="SSF53850">
    <property type="entry name" value="Periplasmic binding protein-like II"/>
    <property type="match status" value="1"/>
</dbReference>
<reference evidence="4 5" key="1">
    <citation type="submission" date="2023-07" db="EMBL/GenBank/DDBJ databases">
        <title>Sorghum-associated microbial communities from plants grown in Nebraska, USA.</title>
        <authorList>
            <person name="Schachtman D."/>
        </authorList>
    </citation>
    <scope>NUCLEOTIDE SEQUENCE [LARGE SCALE GENOMIC DNA]</scope>
    <source>
        <strain evidence="4 5">BE190</strain>
    </source>
</reference>
<protein>
    <submittedName>
        <fullName evidence="4">Phosphonate transport system substrate-binding protein</fullName>
    </submittedName>
</protein>
<dbReference type="NCBIfam" id="TIGR04553">
    <property type="entry name" value="ABC_peri_selen"/>
    <property type="match status" value="1"/>
</dbReference>
<keyword evidence="2 3" id="KW-0732">Signal</keyword>
<comment type="similarity">
    <text evidence="1">Belongs to the phosphate/phosphite/phosphonate binding protein family.</text>
</comment>
<feature type="chain" id="PRO_5045571416" evidence="3">
    <location>
        <begin position="33"/>
        <end position="295"/>
    </location>
</feature>
<dbReference type="InterPro" id="IPR030836">
    <property type="entry name" value="ABC_peri_PhnD-like"/>
</dbReference>
<dbReference type="RefSeq" id="WP_310068491.1">
    <property type="nucleotide sequence ID" value="NZ_JAVDVX010000001.1"/>
</dbReference>
<dbReference type="Gene3D" id="3.40.190.10">
    <property type="entry name" value="Periplasmic binding protein-like II"/>
    <property type="match status" value="2"/>
</dbReference>
<dbReference type="Pfam" id="PF12974">
    <property type="entry name" value="Phosphonate-bd"/>
    <property type="match status" value="1"/>
</dbReference>
<keyword evidence="5" id="KW-1185">Reference proteome</keyword>
<evidence type="ECO:0000313" key="5">
    <source>
        <dbReference type="Proteomes" id="UP001253595"/>
    </source>
</evidence>
<dbReference type="Proteomes" id="UP001253595">
    <property type="component" value="Unassembled WGS sequence"/>
</dbReference>
<dbReference type="CDD" id="cd13572">
    <property type="entry name" value="PBP2_PnhD_2"/>
    <property type="match status" value="1"/>
</dbReference>
<proteinExistence type="inferred from homology"/>
<evidence type="ECO:0000256" key="3">
    <source>
        <dbReference type="SAM" id="SignalP"/>
    </source>
</evidence>
<evidence type="ECO:0000313" key="4">
    <source>
        <dbReference type="EMBL" id="MDR7088622.1"/>
    </source>
</evidence>
<gene>
    <name evidence="4" type="ORF">J2X05_000625</name>
</gene>
<comment type="caution">
    <text evidence="4">The sequence shown here is derived from an EMBL/GenBank/DDBJ whole genome shotgun (WGS) entry which is preliminary data.</text>
</comment>